<name>A0A3S3SSQ1_9SPHI</name>
<proteinExistence type="predicted"/>
<protein>
    <submittedName>
        <fullName evidence="1">Uncharacterized protein</fullName>
    </submittedName>
</protein>
<dbReference type="EMBL" id="SAYW01000006">
    <property type="protein sequence ID" value="RWU05033.1"/>
    <property type="molecule type" value="Genomic_DNA"/>
</dbReference>
<comment type="caution">
    <text evidence="1">The sequence shown here is derived from an EMBL/GenBank/DDBJ whole genome shotgun (WGS) entry which is preliminary data.</text>
</comment>
<gene>
    <name evidence="1" type="ORF">DPV69_17885</name>
</gene>
<reference evidence="1 2" key="1">
    <citation type="submission" date="2018-06" db="EMBL/GenBank/DDBJ databases">
        <title>Pedobacter endophyticus sp. nov., an endophytic bacterium isolated from a leaf of Triticum aestivum.</title>
        <authorList>
            <person name="Zhang L."/>
        </authorList>
    </citation>
    <scope>NUCLEOTIDE SEQUENCE [LARGE SCALE GENOMIC DNA]</scope>
    <source>
        <strain evidence="1 2">CM134L-2</strain>
    </source>
</reference>
<dbReference type="AlphaFoldDB" id="A0A3S3SSQ1"/>
<evidence type="ECO:0000313" key="1">
    <source>
        <dbReference type="EMBL" id="RWU05033.1"/>
    </source>
</evidence>
<dbReference type="OrthoDB" id="1521388at2"/>
<dbReference type="Proteomes" id="UP000284120">
    <property type="component" value="Unassembled WGS sequence"/>
</dbReference>
<dbReference type="RefSeq" id="WP_113648779.1">
    <property type="nucleotide sequence ID" value="NZ_SAYW01000006.1"/>
</dbReference>
<keyword evidence="2" id="KW-1185">Reference proteome</keyword>
<sequence length="361" mass="41495">MFGYDEAVGNYLKTINFGQQLKNLGQGKMSFDSYLTSLSHNLLSLIPQEKQQAYFSHMQNQYMMEGALNELKSGQIGANTLQLTSGILQGLKDAKEEKIRNETIAKKLEIITPTISKLAASHKDHKKLKIIDEVESNLNWIENKNPIVLDRPNYPTLQFTSNYTALQNGYLLVSSQNYFSGLDWEKKAVFEPIRIYRNPEKFDFSEDFRMDIYIRIPKSQTRLELEIGKGFKIFVQRANGQLIITTPLEYSVTEKYGNLKEKEHRGLYDGRRVDADRGIFLGAKSGMTITERKNADIDFEQPLKLTITKKEATFSCAFNDLPYAVTRKINYFPDKYYIGIALKAPDKKTFVEIHKLELAHL</sequence>
<evidence type="ECO:0000313" key="2">
    <source>
        <dbReference type="Proteomes" id="UP000284120"/>
    </source>
</evidence>
<accession>A0A3S3SSQ1</accession>
<organism evidence="1 2">
    <name type="scientific">Pedobacter chitinilyticus</name>
    <dbReference type="NCBI Taxonomy" id="2233776"/>
    <lineage>
        <taxon>Bacteria</taxon>
        <taxon>Pseudomonadati</taxon>
        <taxon>Bacteroidota</taxon>
        <taxon>Sphingobacteriia</taxon>
        <taxon>Sphingobacteriales</taxon>
        <taxon>Sphingobacteriaceae</taxon>
        <taxon>Pedobacter</taxon>
    </lineage>
</organism>